<dbReference type="SMART" id="SM00278">
    <property type="entry name" value="HhH1"/>
    <property type="match status" value="1"/>
</dbReference>
<dbReference type="SUPFAM" id="SSF111304">
    <property type="entry name" value="Recombination protein RecR"/>
    <property type="match status" value="1"/>
</dbReference>
<evidence type="ECO:0000256" key="3">
    <source>
        <dbReference type="ARBA" id="ARBA00022771"/>
    </source>
</evidence>
<dbReference type="InterPro" id="IPR003583">
    <property type="entry name" value="Hlx-hairpin-Hlx_DNA-bd_motif"/>
</dbReference>
<feature type="domain" description="Toprim" evidence="8">
    <location>
        <begin position="99"/>
        <end position="199"/>
    </location>
</feature>
<comment type="caution">
    <text evidence="9">The sequence shown here is derived from an EMBL/GenBank/DDBJ whole genome shotgun (WGS) entry which is preliminary data.</text>
</comment>
<dbReference type="GO" id="GO:0006310">
    <property type="term" value="P:DNA recombination"/>
    <property type="evidence" value="ECO:0007669"/>
    <property type="project" value="UniProtKB-UniRule"/>
</dbReference>
<dbReference type="AlphaFoldDB" id="A0A1V3X8Z6"/>
<evidence type="ECO:0000256" key="7">
    <source>
        <dbReference type="HAMAP-Rule" id="MF_00017"/>
    </source>
</evidence>
<dbReference type="GO" id="GO:0003677">
    <property type="term" value="F:DNA binding"/>
    <property type="evidence" value="ECO:0007669"/>
    <property type="project" value="UniProtKB-UniRule"/>
</dbReference>
<gene>
    <name evidence="7 9" type="primary">recR</name>
    <name evidence="9" type="ORF">BZL30_3563</name>
</gene>
<evidence type="ECO:0000256" key="5">
    <source>
        <dbReference type="ARBA" id="ARBA00023172"/>
    </source>
</evidence>
<dbReference type="SMART" id="SM00493">
    <property type="entry name" value="TOPRIM"/>
    <property type="match status" value="1"/>
</dbReference>
<dbReference type="Pfam" id="PF21175">
    <property type="entry name" value="RecR_C"/>
    <property type="match status" value="1"/>
</dbReference>
<dbReference type="InterPro" id="IPR034137">
    <property type="entry name" value="TOPRIM_RecR"/>
</dbReference>
<dbReference type="PROSITE" id="PS01300">
    <property type="entry name" value="RECR"/>
    <property type="match status" value="1"/>
</dbReference>
<evidence type="ECO:0000259" key="8">
    <source>
        <dbReference type="PROSITE" id="PS50880"/>
    </source>
</evidence>
<dbReference type="CDD" id="cd01025">
    <property type="entry name" value="TOPRIM_recR"/>
    <property type="match status" value="1"/>
</dbReference>
<accession>A0A1V3X8Z6</accession>
<sequence length="223" mass="24204">MPGMPGAPGRQVCRGSDPHRHVRGPVQDLIDELGRLPGIGPKSAQRIAFHLLSVEPSDIDRLTAVLGRVRDGVRFCAVCGNVSDGERCRICADPRRDGSLVCVVEEPKDIQAVERTREFRGRYHVLGGALDPLSGIGPEQLRIRELLSRIGERVDDVDITEVIIATDPNTEGEATATYLVRMLRDIPGLTVTRIASGLPMGGDLEFADELTLGRALTGRRVLA</sequence>
<dbReference type="Pfam" id="PF02132">
    <property type="entry name" value="RecR_ZnF"/>
    <property type="match status" value="1"/>
</dbReference>
<dbReference type="Gene3D" id="6.10.250.240">
    <property type="match status" value="1"/>
</dbReference>
<dbReference type="NCBIfam" id="TIGR00615">
    <property type="entry name" value="recR"/>
    <property type="match status" value="1"/>
</dbReference>
<evidence type="ECO:0000313" key="10">
    <source>
        <dbReference type="Proteomes" id="UP000189229"/>
    </source>
</evidence>
<dbReference type="GO" id="GO:0006281">
    <property type="term" value="P:DNA repair"/>
    <property type="evidence" value="ECO:0007669"/>
    <property type="project" value="UniProtKB-UniRule"/>
</dbReference>
<dbReference type="EMBL" id="MVBM01000003">
    <property type="protein sequence ID" value="OOK75714.1"/>
    <property type="molecule type" value="Genomic_DNA"/>
</dbReference>
<dbReference type="HAMAP" id="MF_00017">
    <property type="entry name" value="RecR"/>
    <property type="match status" value="1"/>
</dbReference>
<dbReference type="Gene3D" id="1.10.8.420">
    <property type="entry name" value="RecR Domain 1"/>
    <property type="match status" value="1"/>
</dbReference>
<dbReference type="Gene3D" id="3.30.60.80">
    <property type="match status" value="1"/>
</dbReference>
<feature type="zinc finger region" description="C4-type" evidence="7">
    <location>
        <begin position="76"/>
        <end position="91"/>
    </location>
</feature>
<evidence type="ECO:0000256" key="1">
    <source>
        <dbReference type="ARBA" id="ARBA00022723"/>
    </source>
</evidence>
<evidence type="ECO:0000313" key="9">
    <source>
        <dbReference type="EMBL" id="OOK75714.1"/>
    </source>
</evidence>
<organism evidence="9 10">
    <name type="scientific">Mycobacterium kansasii</name>
    <dbReference type="NCBI Taxonomy" id="1768"/>
    <lineage>
        <taxon>Bacteria</taxon>
        <taxon>Bacillati</taxon>
        <taxon>Actinomycetota</taxon>
        <taxon>Actinomycetes</taxon>
        <taxon>Mycobacteriales</taxon>
        <taxon>Mycobacteriaceae</taxon>
        <taxon>Mycobacterium</taxon>
    </lineage>
</organism>
<keyword evidence="1 7" id="KW-0479">Metal-binding</keyword>
<keyword evidence="4 7" id="KW-0862">Zinc</keyword>
<dbReference type="InterPro" id="IPR015967">
    <property type="entry name" value="Rcmb_RecR_Znf"/>
</dbReference>
<keyword evidence="3 7" id="KW-0863">Zinc-finger</keyword>
<comment type="similarity">
    <text evidence="7">Belongs to the RecR family.</text>
</comment>
<dbReference type="InterPro" id="IPR000093">
    <property type="entry name" value="DNA_Rcmb_RecR"/>
</dbReference>
<proteinExistence type="inferred from homology"/>
<dbReference type="PANTHER" id="PTHR30446:SF0">
    <property type="entry name" value="RECOMBINATION PROTEIN RECR"/>
    <property type="match status" value="1"/>
</dbReference>
<dbReference type="GO" id="GO:0008270">
    <property type="term" value="F:zinc ion binding"/>
    <property type="evidence" value="ECO:0007669"/>
    <property type="project" value="UniProtKB-KW"/>
</dbReference>
<evidence type="ECO:0000256" key="2">
    <source>
        <dbReference type="ARBA" id="ARBA00022763"/>
    </source>
</evidence>
<keyword evidence="5 7" id="KW-0233">DNA recombination</keyword>
<dbReference type="CDD" id="cd00080">
    <property type="entry name" value="H3TH_StructSpec-5'-nucleases"/>
    <property type="match status" value="1"/>
</dbReference>
<protein>
    <recommendedName>
        <fullName evidence="7">Recombination protein RecR</fullName>
    </recommendedName>
</protein>
<dbReference type="PROSITE" id="PS50880">
    <property type="entry name" value="TOPRIM"/>
    <property type="match status" value="1"/>
</dbReference>
<dbReference type="PANTHER" id="PTHR30446">
    <property type="entry name" value="RECOMBINATION PROTEIN RECR"/>
    <property type="match status" value="1"/>
</dbReference>
<dbReference type="Pfam" id="PF13662">
    <property type="entry name" value="Toprim_4"/>
    <property type="match status" value="1"/>
</dbReference>
<dbReference type="Proteomes" id="UP000189229">
    <property type="component" value="Unassembled WGS sequence"/>
</dbReference>
<reference evidence="9 10" key="1">
    <citation type="submission" date="2017-02" db="EMBL/GenBank/DDBJ databases">
        <title>Complete genome sequences of Mycobacterium kansasii strains isolated from rhesus macaques.</title>
        <authorList>
            <person name="Panda A."/>
            <person name="Nagaraj S."/>
            <person name="Zhao X."/>
            <person name="Tettelin H."/>
            <person name="Detolla L.J."/>
        </authorList>
    </citation>
    <scope>NUCLEOTIDE SEQUENCE [LARGE SCALE GENOMIC DNA]</scope>
    <source>
        <strain evidence="9 10">11-3813</strain>
    </source>
</reference>
<comment type="function">
    <text evidence="7">May play a role in DNA repair. It seems to be involved in an RecBC-independent recombinational process of DNA repair. It may act with RecF and RecO.</text>
</comment>
<keyword evidence="6 7" id="KW-0234">DNA repair</keyword>
<dbReference type="InterPro" id="IPR006171">
    <property type="entry name" value="TOPRIM_dom"/>
</dbReference>
<dbReference type="InterPro" id="IPR023627">
    <property type="entry name" value="Rcmb_RecR"/>
</dbReference>
<keyword evidence="2 7" id="KW-0227">DNA damage</keyword>
<evidence type="ECO:0000256" key="4">
    <source>
        <dbReference type="ARBA" id="ARBA00022833"/>
    </source>
</evidence>
<evidence type="ECO:0000256" key="6">
    <source>
        <dbReference type="ARBA" id="ARBA00023204"/>
    </source>
</evidence>
<dbReference type="Pfam" id="PF21176">
    <property type="entry name" value="RecR_HhH"/>
    <property type="match status" value="1"/>
</dbReference>
<name>A0A1V3X8Z6_MYCKA</name>
<dbReference type="Gene3D" id="3.40.1360.10">
    <property type="match status" value="1"/>
</dbReference>